<evidence type="ECO:0000256" key="11">
    <source>
        <dbReference type="ARBA" id="ARBA00022741"/>
    </source>
</evidence>
<evidence type="ECO:0000256" key="3">
    <source>
        <dbReference type="ARBA" id="ARBA00021740"/>
    </source>
</evidence>
<name>A0A1E5XLM8_9HYPH</name>
<evidence type="ECO:0000256" key="1">
    <source>
        <dbReference type="ARBA" id="ARBA00000085"/>
    </source>
</evidence>
<keyword evidence="5" id="KW-0597">Phosphoprotein</keyword>
<dbReference type="NCBIfam" id="TIGR00229">
    <property type="entry name" value="sensory_box"/>
    <property type="match status" value="1"/>
</dbReference>
<dbReference type="Gene3D" id="3.30.450.20">
    <property type="entry name" value="PAS domain"/>
    <property type="match status" value="1"/>
</dbReference>
<evidence type="ECO:0000259" key="17">
    <source>
        <dbReference type="PROSITE" id="PS50112"/>
    </source>
</evidence>
<keyword evidence="11" id="KW-0547">Nucleotide-binding</keyword>
<dbReference type="AlphaFoldDB" id="A0A1E5XLM8"/>
<evidence type="ECO:0000259" key="18">
    <source>
        <dbReference type="PROSITE" id="PS50113"/>
    </source>
</evidence>
<dbReference type="PROSITE" id="PS50113">
    <property type="entry name" value="PAC"/>
    <property type="match status" value="1"/>
</dbReference>
<evidence type="ECO:0000256" key="6">
    <source>
        <dbReference type="ARBA" id="ARBA00022606"/>
    </source>
</evidence>
<keyword evidence="9" id="KW-0808">Transferase</keyword>
<keyword evidence="20" id="KW-1185">Reference proteome</keyword>
<dbReference type="GO" id="GO:0009881">
    <property type="term" value="F:photoreceptor activity"/>
    <property type="evidence" value="ECO:0007669"/>
    <property type="project" value="UniProtKB-KW"/>
</dbReference>
<evidence type="ECO:0000256" key="2">
    <source>
        <dbReference type="ARBA" id="ARBA00012438"/>
    </source>
</evidence>
<keyword evidence="10" id="KW-0677">Repeat</keyword>
<keyword evidence="13" id="KW-0067">ATP-binding</keyword>
<evidence type="ECO:0000313" key="20">
    <source>
        <dbReference type="Proteomes" id="UP000095463"/>
    </source>
</evidence>
<evidence type="ECO:0000256" key="5">
    <source>
        <dbReference type="ARBA" id="ARBA00022553"/>
    </source>
</evidence>
<dbReference type="GO" id="GO:0006355">
    <property type="term" value="P:regulation of DNA-templated transcription"/>
    <property type="evidence" value="ECO:0007669"/>
    <property type="project" value="InterPro"/>
</dbReference>
<organism evidence="19 20">
    <name type="scientific">Devosia insulae DS-56</name>
    <dbReference type="NCBI Taxonomy" id="1116389"/>
    <lineage>
        <taxon>Bacteria</taxon>
        <taxon>Pseudomonadati</taxon>
        <taxon>Pseudomonadota</taxon>
        <taxon>Alphaproteobacteria</taxon>
        <taxon>Hyphomicrobiales</taxon>
        <taxon>Devosiaceae</taxon>
        <taxon>Devosia</taxon>
    </lineage>
</organism>
<dbReference type="Proteomes" id="UP000095463">
    <property type="component" value="Unassembled WGS sequence"/>
</dbReference>
<evidence type="ECO:0000256" key="10">
    <source>
        <dbReference type="ARBA" id="ARBA00022737"/>
    </source>
</evidence>
<dbReference type="GO" id="GO:0005524">
    <property type="term" value="F:ATP binding"/>
    <property type="evidence" value="ECO:0007669"/>
    <property type="project" value="UniProtKB-KW"/>
</dbReference>
<dbReference type="PANTHER" id="PTHR41523">
    <property type="entry name" value="TWO-COMPONENT SYSTEM SENSOR PROTEIN"/>
    <property type="match status" value="1"/>
</dbReference>
<feature type="domain" description="PAS" evidence="17">
    <location>
        <begin position="15"/>
        <end position="85"/>
    </location>
</feature>
<protein>
    <recommendedName>
        <fullName evidence="3">Blue-light-activated histidine kinase</fullName>
        <ecNumber evidence="2">2.7.13.3</ecNumber>
    </recommendedName>
</protein>
<evidence type="ECO:0000256" key="7">
    <source>
        <dbReference type="ARBA" id="ARBA00022630"/>
    </source>
</evidence>
<evidence type="ECO:0000256" key="8">
    <source>
        <dbReference type="ARBA" id="ARBA00022643"/>
    </source>
</evidence>
<keyword evidence="16" id="KW-0675">Receptor</keyword>
<dbReference type="InterPro" id="IPR001610">
    <property type="entry name" value="PAC"/>
</dbReference>
<dbReference type="InterPro" id="IPR011102">
    <property type="entry name" value="Sig_transdc_His_kinase_HWE"/>
</dbReference>
<evidence type="ECO:0000256" key="15">
    <source>
        <dbReference type="ARBA" id="ARBA00023026"/>
    </source>
</evidence>
<reference evidence="19 20" key="1">
    <citation type="journal article" date="2015" name="Genome Announc.">
        <title>Genome Assemblies of Three Soil-Associated Devosia species: D. insulae, D. limi, and D. soli.</title>
        <authorList>
            <person name="Hassan Y.I."/>
            <person name="Lepp D."/>
            <person name="Zhou T."/>
        </authorList>
    </citation>
    <scope>NUCLEOTIDE SEQUENCE [LARGE SCALE GENOMIC DNA]</scope>
    <source>
        <strain evidence="19 20">DS-56</strain>
    </source>
</reference>
<dbReference type="InterPro" id="IPR000700">
    <property type="entry name" value="PAS-assoc_C"/>
</dbReference>
<keyword evidence="8" id="KW-0288">FMN</keyword>
<evidence type="ECO:0000313" key="19">
    <source>
        <dbReference type="EMBL" id="OEO29482.1"/>
    </source>
</evidence>
<dbReference type="Pfam" id="PF00989">
    <property type="entry name" value="PAS"/>
    <property type="match status" value="1"/>
</dbReference>
<dbReference type="InterPro" id="IPR035965">
    <property type="entry name" value="PAS-like_dom_sf"/>
</dbReference>
<dbReference type="SUPFAM" id="SSF55785">
    <property type="entry name" value="PYP-like sensor domain (PAS domain)"/>
    <property type="match status" value="1"/>
</dbReference>
<keyword evidence="14" id="KW-0157">Chromophore</keyword>
<dbReference type="SMART" id="SM00086">
    <property type="entry name" value="PAC"/>
    <property type="match status" value="1"/>
</dbReference>
<dbReference type="InterPro" id="IPR000014">
    <property type="entry name" value="PAS"/>
</dbReference>
<keyword evidence="7" id="KW-0285">Flavoprotein</keyword>
<keyword evidence="12 19" id="KW-0418">Kinase</keyword>
<dbReference type="SMART" id="SM00911">
    <property type="entry name" value="HWE_HK"/>
    <property type="match status" value="1"/>
</dbReference>
<dbReference type="EC" id="2.7.13.3" evidence="2"/>
<dbReference type="PANTHER" id="PTHR41523:SF8">
    <property type="entry name" value="ETHYLENE RESPONSE SENSOR PROTEIN"/>
    <property type="match status" value="1"/>
</dbReference>
<feature type="domain" description="PAC" evidence="18">
    <location>
        <begin position="88"/>
        <end position="140"/>
    </location>
</feature>
<dbReference type="EMBL" id="LAJE02000285">
    <property type="protein sequence ID" value="OEO29482.1"/>
    <property type="molecule type" value="Genomic_DNA"/>
</dbReference>
<dbReference type="SMART" id="SM00091">
    <property type="entry name" value="PAS"/>
    <property type="match status" value="1"/>
</dbReference>
<dbReference type="CDD" id="cd00130">
    <property type="entry name" value="PAS"/>
    <property type="match status" value="1"/>
</dbReference>
<accession>A0A1E5XLM8</accession>
<evidence type="ECO:0000256" key="14">
    <source>
        <dbReference type="ARBA" id="ARBA00022991"/>
    </source>
</evidence>
<dbReference type="GO" id="GO:0004673">
    <property type="term" value="F:protein histidine kinase activity"/>
    <property type="evidence" value="ECO:0007669"/>
    <property type="project" value="UniProtKB-EC"/>
</dbReference>
<evidence type="ECO:0000256" key="16">
    <source>
        <dbReference type="ARBA" id="ARBA00023170"/>
    </source>
</evidence>
<evidence type="ECO:0000256" key="13">
    <source>
        <dbReference type="ARBA" id="ARBA00022840"/>
    </source>
</evidence>
<dbReference type="PROSITE" id="PS50112">
    <property type="entry name" value="PAS"/>
    <property type="match status" value="1"/>
</dbReference>
<gene>
    <name evidence="19" type="ORF">VW23_026045</name>
</gene>
<sequence>MQDERENLDEGGRIVEARLAAIIDSSFDAVIAKDLNSIITDWNPAAERMFGYSADEAIGRSILMLIPPHLRNEETDIIRRIRANERVESYETVRLRKDGSTVFVSLTVSPIRNPRGEVVGASKIARDITQTKESERRIRVLLREINHRVKNQYAVILSLIRETGLSSVSIDEFQAKIRTRIASLAASHDLLVRSEWTGSTLAELVKAQLAPFGHESLVTISGPLVSISPNAVQNLGMAFHELGTNSAKYGVLSGAGGAITVSWSVSREPAAELTLTWDESFDEPLVPEPRAGRGFGTVVLERVAPFALNGRASISRSPSRITWTLEAPASSVLMEQAGADGDA</sequence>
<evidence type="ECO:0000256" key="9">
    <source>
        <dbReference type="ARBA" id="ARBA00022679"/>
    </source>
</evidence>
<dbReference type="InterPro" id="IPR013767">
    <property type="entry name" value="PAS_fold"/>
</dbReference>
<keyword evidence="6" id="KW-0716">Sensory transduction</keyword>
<keyword evidence="15" id="KW-0843">Virulence</keyword>
<dbReference type="RefSeq" id="WP_069911365.1">
    <property type="nucleotide sequence ID" value="NZ_LAJE02000285.1"/>
</dbReference>
<comment type="catalytic activity">
    <reaction evidence="1">
        <text>ATP + protein L-histidine = ADP + protein N-phospho-L-histidine.</text>
        <dbReference type="EC" id="2.7.13.3"/>
    </reaction>
</comment>
<proteinExistence type="predicted"/>
<evidence type="ECO:0000256" key="4">
    <source>
        <dbReference type="ARBA" id="ARBA00022543"/>
    </source>
</evidence>
<dbReference type="OrthoDB" id="7185134at2"/>
<keyword evidence="4" id="KW-0600">Photoreceptor protein</keyword>
<dbReference type="Pfam" id="PF07536">
    <property type="entry name" value="HWE_HK"/>
    <property type="match status" value="1"/>
</dbReference>
<dbReference type="Gene3D" id="3.30.565.10">
    <property type="entry name" value="Histidine kinase-like ATPase, C-terminal domain"/>
    <property type="match status" value="1"/>
</dbReference>
<comment type="caution">
    <text evidence="19">The sequence shown here is derived from an EMBL/GenBank/DDBJ whole genome shotgun (WGS) entry which is preliminary data.</text>
</comment>
<dbReference type="InterPro" id="IPR036890">
    <property type="entry name" value="HATPase_C_sf"/>
</dbReference>
<evidence type="ECO:0000256" key="12">
    <source>
        <dbReference type="ARBA" id="ARBA00022777"/>
    </source>
</evidence>